<feature type="compositionally biased region" description="Polar residues" evidence="1">
    <location>
        <begin position="1"/>
        <end position="13"/>
    </location>
</feature>
<comment type="caution">
    <text evidence="2">The sequence shown here is derived from an EMBL/GenBank/DDBJ whole genome shotgun (WGS) entry which is preliminary data.</text>
</comment>
<evidence type="ECO:0000313" key="2">
    <source>
        <dbReference type="EMBL" id="KAK6302109.1"/>
    </source>
</evidence>
<name>A0AAN8KVU2_9TELE</name>
<accession>A0AAN8KVU2</accession>
<feature type="region of interest" description="Disordered" evidence="1">
    <location>
        <begin position="31"/>
        <end position="73"/>
    </location>
</feature>
<dbReference type="EMBL" id="JAGTTL010000026">
    <property type="protein sequence ID" value="KAK6302109.1"/>
    <property type="molecule type" value="Genomic_DNA"/>
</dbReference>
<keyword evidence="3" id="KW-1185">Reference proteome</keyword>
<evidence type="ECO:0000256" key="1">
    <source>
        <dbReference type="SAM" id="MobiDB-lite"/>
    </source>
</evidence>
<sequence length="128" mass="14412">MMDIFNTQGSPEVTLSDRGLDDWTNQTLKTAMDKSLVKPNRQRPSTVRAPQEVFHPPEPVSSDQSDSLCSESEGDQLGELGVLPNTQTWIHLMTSITIHPPTFHYIIYSYCCCHYLLRKLSCSIILGT</sequence>
<protein>
    <submittedName>
        <fullName evidence="2">Uncharacterized protein</fullName>
    </submittedName>
</protein>
<dbReference type="Proteomes" id="UP001356427">
    <property type="component" value="Unassembled WGS sequence"/>
</dbReference>
<evidence type="ECO:0000313" key="3">
    <source>
        <dbReference type="Proteomes" id="UP001356427"/>
    </source>
</evidence>
<proteinExistence type="predicted"/>
<gene>
    <name evidence="2" type="ORF">J4Q44_G00281620</name>
</gene>
<feature type="compositionally biased region" description="Low complexity" evidence="1">
    <location>
        <begin position="61"/>
        <end position="71"/>
    </location>
</feature>
<organism evidence="2 3">
    <name type="scientific">Coregonus suidteri</name>
    <dbReference type="NCBI Taxonomy" id="861788"/>
    <lineage>
        <taxon>Eukaryota</taxon>
        <taxon>Metazoa</taxon>
        <taxon>Chordata</taxon>
        <taxon>Craniata</taxon>
        <taxon>Vertebrata</taxon>
        <taxon>Euteleostomi</taxon>
        <taxon>Actinopterygii</taxon>
        <taxon>Neopterygii</taxon>
        <taxon>Teleostei</taxon>
        <taxon>Protacanthopterygii</taxon>
        <taxon>Salmoniformes</taxon>
        <taxon>Salmonidae</taxon>
        <taxon>Coregoninae</taxon>
        <taxon>Coregonus</taxon>
    </lineage>
</organism>
<reference evidence="2 3" key="1">
    <citation type="submission" date="2021-04" db="EMBL/GenBank/DDBJ databases">
        <authorList>
            <person name="De Guttry C."/>
            <person name="Zahm M."/>
            <person name="Klopp C."/>
            <person name="Cabau C."/>
            <person name="Louis A."/>
            <person name="Berthelot C."/>
            <person name="Parey E."/>
            <person name="Roest Crollius H."/>
            <person name="Montfort J."/>
            <person name="Robinson-Rechavi M."/>
            <person name="Bucao C."/>
            <person name="Bouchez O."/>
            <person name="Gislard M."/>
            <person name="Lluch J."/>
            <person name="Milhes M."/>
            <person name="Lampietro C."/>
            <person name="Lopez Roques C."/>
            <person name="Donnadieu C."/>
            <person name="Braasch I."/>
            <person name="Desvignes T."/>
            <person name="Postlethwait J."/>
            <person name="Bobe J."/>
            <person name="Wedekind C."/>
            <person name="Guiguen Y."/>
        </authorList>
    </citation>
    <scope>NUCLEOTIDE SEQUENCE [LARGE SCALE GENOMIC DNA]</scope>
    <source>
        <strain evidence="2">Cs_M1</strain>
        <tissue evidence="2">Blood</tissue>
    </source>
</reference>
<dbReference type="AlphaFoldDB" id="A0AAN8KVU2"/>
<feature type="region of interest" description="Disordered" evidence="1">
    <location>
        <begin position="1"/>
        <end position="20"/>
    </location>
</feature>